<dbReference type="Gene3D" id="3.30.460.10">
    <property type="entry name" value="Beta Polymerase, domain 2"/>
    <property type="match status" value="1"/>
</dbReference>
<dbReference type="SUPFAM" id="SSF81301">
    <property type="entry name" value="Nucleotidyltransferase"/>
    <property type="match status" value="1"/>
</dbReference>
<dbReference type="PANTHER" id="PTHR43449">
    <property type="entry name" value="NUCLEOTIDYLTRANSFERASE"/>
    <property type="match status" value="1"/>
</dbReference>
<dbReference type="InterPro" id="IPR043519">
    <property type="entry name" value="NT_sf"/>
</dbReference>
<evidence type="ECO:0000313" key="3">
    <source>
        <dbReference type="Proteomes" id="UP001250932"/>
    </source>
</evidence>
<evidence type="ECO:0000259" key="1">
    <source>
        <dbReference type="Pfam" id="PF01909"/>
    </source>
</evidence>
<comment type="caution">
    <text evidence="2">The sequence shown here is derived from an EMBL/GenBank/DDBJ whole genome shotgun (WGS) entry which is preliminary data.</text>
</comment>
<feature type="domain" description="Polymerase nucleotidyl transferase" evidence="1">
    <location>
        <begin position="13"/>
        <end position="64"/>
    </location>
</feature>
<sequence length="108" mass="12036">MVNQAVVTVIQDYIQEVKKRGVRISKAVLFGSYAKGKENPDSDIDLLLVGPDFDPRPSRALVAELWRARAKTDSRIEPVAVGNKCWEEDDTDLLIEVARREGVSISPI</sequence>
<organism evidence="2 3">
    <name type="scientific">Candidatus Nitronereus thalassa</name>
    <dbReference type="NCBI Taxonomy" id="3020898"/>
    <lineage>
        <taxon>Bacteria</taxon>
        <taxon>Pseudomonadati</taxon>
        <taxon>Nitrospirota</taxon>
        <taxon>Nitrospiria</taxon>
        <taxon>Nitrospirales</taxon>
        <taxon>Nitrospiraceae</taxon>
        <taxon>Candidatus Nitronereus</taxon>
    </lineage>
</organism>
<dbReference type="RefSeq" id="WP_313832119.1">
    <property type="nucleotide sequence ID" value="NZ_JAQOUE010000001.1"/>
</dbReference>
<dbReference type="Proteomes" id="UP001250932">
    <property type="component" value="Unassembled WGS sequence"/>
</dbReference>
<reference evidence="2 3" key="1">
    <citation type="journal article" date="2023" name="ISME J.">
        <title>Cultivation and genomic characterization of novel and ubiquitous marine nitrite-oxidizing bacteria from the Nitrospirales.</title>
        <authorList>
            <person name="Mueller A.J."/>
            <person name="Daebeler A."/>
            <person name="Herbold C.W."/>
            <person name="Kirkegaard R.H."/>
            <person name="Daims H."/>
        </authorList>
    </citation>
    <scope>NUCLEOTIDE SEQUENCE [LARGE SCALE GENOMIC DNA]</scope>
    <source>
        <strain evidence="2 3">EB</strain>
    </source>
</reference>
<name>A0ABU3K5W5_9BACT</name>
<keyword evidence="3" id="KW-1185">Reference proteome</keyword>
<dbReference type="InterPro" id="IPR002934">
    <property type="entry name" value="Polymerase_NTP_transf_dom"/>
</dbReference>
<dbReference type="Pfam" id="PF01909">
    <property type="entry name" value="NTP_transf_2"/>
    <property type="match status" value="1"/>
</dbReference>
<evidence type="ECO:0000313" key="2">
    <source>
        <dbReference type="EMBL" id="MDT7041771.1"/>
    </source>
</evidence>
<accession>A0ABU3K5W5</accession>
<dbReference type="EMBL" id="JAQOUE010000001">
    <property type="protein sequence ID" value="MDT7041771.1"/>
    <property type="molecule type" value="Genomic_DNA"/>
</dbReference>
<dbReference type="PANTHER" id="PTHR43449:SF1">
    <property type="entry name" value="POLYMERASE BETA NUCLEOTIDYLTRANSFERASE DOMAIN-CONTAINING PROTEIN"/>
    <property type="match status" value="1"/>
</dbReference>
<proteinExistence type="predicted"/>
<dbReference type="CDD" id="cd05403">
    <property type="entry name" value="NT_KNTase_like"/>
    <property type="match status" value="1"/>
</dbReference>
<protein>
    <submittedName>
        <fullName evidence="2">Nucleotidyltransferase domain-containing protein</fullName>
    </submittedName>
</protein>
<gene>
    <name evidence="2" type="ORF">PPG34_05365</name>
</gene>